<evidence type="ECO:0000256" key="4">
    <source>
        <dbReference type="ARBA" id="ARBA00022723"/>
    </source>
</evidence>
<dbReference type="GO" id="GO:0005765">
    <property type="term" value="C:lysosomal membrane"/>
    <property type="evidence" value="ECO:0007669"/>
    <property type="project" value="UniProtKB-SubCell"/>
</dbReference>
<dbReference type="SUPFAM" id="SSF57850">
    <property type="entry name" value="RING/U-box"/>
    <property type="match status" value="1"/>
</dbReference>
<evidence type="ECO:0000313" key="13">
    <source>
        <dbReference type="Proteomes" id="UP000037923"/>
    </source>
</evidence>
<dbReference type="Proteomes" id="UP000037923">
    <property type="component" value="Unassembled WGS sequence"/>
</dbReference>
<dbReference type="CDD" id="cd16495">
    <property type="entry name" value="RING_CH-C4HC3_MARCH"/>
    <property type="match status" value="1"/>
</dbReference>
<evidence type="ECO:0000313" key="12">
    <source>
        <dbReference type="EMBL" id="KPA78792.1"/>
    </source>
</evidence>
<evidence type="ECO:0000256" key="8">
    <source>
        <dbReference type="SAM" id="MobiDB-lite"/>
    </source>
</evidence>
<accession>A0A0N0DUD9</accession>
<reference evidence="12 13" key="1">
    <citation type="submission" date="2015-07" db="EMBL/GenBank/DDBJ databases">
        <title>High-quality genome of monoxenous trypanosomatid Leptomonas pyrrhocoris.</title>
        <authorList>
            <person name="Flegontov P."/>
            <person name="Butenko A."/>
            <person name="Firsov S."/>
            <person name="Vlcek C."/>
            <person name="Logacheva M.D."/>
            <person name="Field M."/>
            <person name="Filatov D."/>
            <person name="Flegontova O."/>
            <person name="Gerasimov E."/>
            <person name="Jackson A.P."/>
            <person name="Kelly S."/>
            <person name="Opperdoes F."/>
            <person name="O'Reilly A."/>
            <person name="Votypka J."/>
            <person name="Yurchenko V."/>
            <person name="Lukes J."/>
        </authorList>
    </citation>
    <scope>NUCLEOTIDE SEQUENCE [LARGE SCALE GENOMIC DNA]</scope>
    <source>
        <strain evidence="12">H10</strain>
    </source>
</reference>
<feature type="chain" id="PRO_5005846932" description="RING-CH-type domain-containing protein" evidence="10">
    <location>
        <begin position="28"/>
        <end position="1407"/>
    </location>
</feature>
<evidence type="ECO:0000256" key="2">
    <source>
        <dbReference type="ARBA" id="ARBA00004177"/>
    </source>
</evidence>
<feature type="transmembrane region" description="Helical" evidence="9">
    <location>
        <begin position="1106"/>
        <end position="1127"/>
    </location>
</feature>
<feature type="transmembrane region" description="Helical" evidence="9">
    <location>
        <begin position="1154"/>
        <end position="1175"/>
    </location>
</feature>
<feature type="compositionally biased region" description="Low complexity" evidence="8">
    <location>
        <begin position="983"/>
        <end position="996"/>
    </location>
</feature>
<keyword evidence="13" id="KW-1185">Reference proteome</keyword>
<evidence type="ECO:0000256" key="9">
    <source>
        <dbReference type="SAM" id="Phobius"/>
    </source>
</evidence>
<feature type="region of interest" description="Disordered" evidence="8">
    <location>
        <begin position="647"/>
        <end position="820"/>
    </location>
</feature>
<feature type="compositionally biased region" description="Polar residues" evidence="8">
    <location>
        <begin position="682"/>
        <end position="699"/>
    </location>
</feature>
<dbReference type="PROSITE" id="PS51292">
    <property type="entry name" value="ZF_RING_CH"/>
    <property type="match status" value="1"/>
</dbReference>
<dbReference type="InterPro" id="IPR011016">
    <property type="entry name" value="Znf_RING-CH"/>
</dbReference>
<feature type="signal peptide" evidence="10">
    <location>
        <begin position="1"/>
        <end position="27"/>
    </location>
</feature>
<feature type="region of interest" description="Disordered" evidence="8">
    <location>
        <begin position="246"/>
        <end position="266"/>
    </location>
</feature>
<dbReference type="OMA" id="VNHCEIC"/>
<feature type="compositionally biased region" description="Basic and acidic residues" evidence="8">
    <location>
        <begin position="790"/>
        <end position="807"/>
    </location>
</feature>
<dbReference type="RefSeq" id="XP_015657231.1">
    <property type="nucleotide sequence ID" value="XM_015804097.1"/>
</dbReference>
<sequence length="1407" mass="153128">MTLRSRARITCAVRAVIVLLVLVLAGAGVTRSVVAQGDGGTVKSATSMVQETPSPLHQTTVLNRLWWRNLEEQDAFIHALFRAPLATANIGMISGAVGGDGAGVPQSDNSINNGQGTMHQQQQHGRSRATTSRGTAHHAPANSTGPEKGLFIPKLHLVYTITREQKRTLEAQAATASAHLSATAAAANPTFAESTGTSYTQLLRSVLPLGFDGSPEEETAKPLTPLQTAALHSPIAPLRAYVVENGGDYAEPGTPPSPQEQQQRLHNEGARSFLADEVEATTAAKKTDVLQFVRTVDEAAAESPPASATTTTETSAPLPQTANVVGSPSSFYQSQNSADETLVVVGSATRAVVPLRVTGTSYTVVQFDGKAGNTINAVVQLRDHRYNESVKLDNCYHMYLKVELRNHVKTDHSGSNGDRSGAYATTQPHPYVNKNRWSSATERSAAPLHDGSTGGGNSGGDNDPDTSTASRGSWASFWDSFALMFDTSALCKVLPSISMRVSKAQQTEPFYVVVRSTSGYAYEAAYYYNTTSGAFYANTKDDDYTCELDLFIEQWPAAAQERRQFIFAVIVPLLVLLLPLPFTMRRADLVQQYMMETDYAEWVWRPPYYLRNRMIEGLKAVVDWGVRLHSAYQQQALVAQLQRQQQEQQRVQAPSSSSLARSGAHQDINSNDPGKDIKRKQTATAETLSVPQLPPSTAASRAVPQAFTAGAQAHEGSDSVPLFPNRRHSHHSLVSERPLEREEELGLRVCTPRAQFKETESAASSTASDVSRLERSSASCASGSDVDEGLDGRRLHRRSSEEGDGRLCRSASHPGAVSPPQKLCASDALLYPSEPETSAASAVAAAAASSSSLARQSGRAASVTSFAPSSELDIHLRRHHRQHKGSARHGGASRAVSVHVPFSMESPVLRNSTLRDSKGNEHASAHDLLFTSPEMTDAQRRTAGPATQHAQLQQQQPPREEAEAGSSAGPPVEGTVVSGNAVTTSSNMNENTTMNSAVSPEEKGREGGRDGENTNNVNSKDGEDAEEPFCRICREGNDVAPLITPCGCTGSVRFVHARCLDHWRLESAKRNLANVNHCEICKMPFTVNIQRSTLFWESSQHILRGVCLFFTCFVVVVLTTMLTHGIFGELSCLAYYHEVAYSTMFRFEGLSLSLFVYGLAVLLVLLGNLIVYSWFRSRPEVEEYVAEMHTIPPFYSRHNMILIVLVCLLLLAQVHAIGFLLKYFLYHTSQIVWSWETSPLVGGILFALFTICSITVCSWGRQMYFLHVASRGNGLHPAEDVVVEAMRNDNNGDDAAAPTAPANAPPVGLNYHPSHAPSLPQQATDNNNATPTSFWAAVEQNLVLGSASPPQEERSLLPSSPLPFLRAEETPQPPDQDDTYTRYFEVPPEQRVIRAFEYCPPTRRMPK</sequence>
<evidence type="ECO:0000256" key="7">
    <source>
        <dbReference type="ARBA" id="ARBA00022859"/>
    </source>
</evidence>
<dbReference type="InterPro" id="IPR013083">
    <property type="entry name" value="Znf_RING/FYVE/PHD"/>
</dbReference>
<dbReference type="Gene3D" id="3.30.40.10">
    <property type="entry name" value="Zinc/RING finger domain, C3HC4 (zinc finger)"/>
    <property type="match status" value="1"/>
</dbReference>
<dbReference type="EMBL" id="LGTL01000012">
    <property type="protein sequence ID" value="KPA78792.1"/>
    <property type="molecule type" value="Genomic_DNA"/>
</dbReference>
<feature type="region of interest" description="Disordered" evidence="8">
    <location>
        <begin position="101"/>
        <end position="147"/>
    </location>
</feature>
<dbReference type="GO" id="GO:0008270">
    <property type="term" value="F:zinc ion binding"/>
    <property type="evidence" value="ECO:0007669"/>
    <property type="project" value="UniProtKB-KW"/>
</dbReference>
<feature type="compositionally biased region" description="Polar residues" evidence="8">
    <location>
        <begin position="1319"/>
        <end position="1329"/>
    </location>
</feature>
<feature type="compositionally biased region" description="Basic and acidic residues" evidence="8">
    <location>
        <begin position="733"/>
        <end position="746"/>
    </location>
</feature>
<feature type="transmembrane region" description="Helical" evidence="9">
    <location>
        <begin position="1200"/>
        <end position="1220"/>
    </location>
</feature>
<keyword evidence="9" id="KW-0472">Membrane</keyword>
<evidence type="ECO:0000256" key="5">
    <source>
        <dbReference type="ARBA" id="ARBA00022771"/>
    </source>
</evidence>
<feature type="compositionally biased region" description="Low complexity" evidence="8">
    <location>
        <begin position="1293"/>
        <end position="1306"/>
    </location>
</feature>
<feature type="compositionally biased region" description="Low complexity" evidence="8">
    <location>
        <begin position="945"/>
        <end position="957"/>
    </location>
</feature>
<keyword evidence="9" id="KW-0812">Transmembrane</keyword>
<comment type="caution">
    <text evidence="12">The sequence shown here is derived from an EMBL/GenBank/DDBJ whole genome shotgun (WGS) entry which is preliminary data.</text>
</comment>
<evidence type="ECO:0000256" key="3">
    <source>
        <dbReference type="ARBA" id="ARBA00004656"/>
    </source>
</evidence>
<dbReference type="OrthoDB" id="266286at2759"/>
<dbReference type="PANTHER" id="PTHR45981">
    <property type="entry name" value="LD02310P"/>
    <property type="match status" value="1"/>
</dbReference>
<feature type="region of interest" description="Disordered" evidence="8">
    <location>
        <begin position="410"/>
        <end position="468"/>
    </location>
</feature>
<feature type="region of interest" description="Disordered" evidence="8">
    <location>
        <begin position="909"/>
        <end position="1024"/>
    </location>
</feature>
<evidence type="ECO:0000256" key="1">
    <source>
        <dbReference type="ARBA" id="ARBA00004127"/>
    </source>
</evidence>
<feature type="compositionally biased region" description="Low complexity" evidence="8">
    <location>
        <begin position="114"/>
        <end position="124"/>
    </location>
</feature>
<dbReference type="GO" id="GO:0002376">
    <property type="term" value="P:immune system process"/>
    <property type="evidence" value="ECO:0007669"/>
    <property type="project" value="UniProtKB-KW"/>
</dbReference>
<feature type="transmembrane region" description="Helical" evidence="9">
    <location>
        <begin position="565"/>
        <end position="584"/>
    </location>
</feature>
<evidence type="ECO:0000256" key="6">
    <source>
        <dbReference type="ARBA" id="ARBA00022833"/>
    </source>
</evidence>
<keyword evidence="7" id="KW-0391">Immunity</keyword>
<feature type="compositionally biased region" description="Low complexity" evidence="8">
    <location>
        <begin position="301"/>
        <end position="317"/>
    </location>
</feature>
<dbReference type="Pfam" id="PF12906">
    <property type="entry name" value="RINGv"/>
    <property type="match status" value="1"/>
</dbReference>
<feature type="compositionally biased region" description="Basic and acidic residues" evidence="8">
    <location>
        <begin position="1000"/>
        <end position="1012"/>
    </location>
</feature>
<feature type="compositionally biased region" description="Polar residues" evidence="8">
    <location>
        <begin position="413"/>
        <end position="428"/>
    </location>
</feature>
<name>A0A0N0DUD9_LEPPY</name>
<protein>
    <recommendedName>
        <fullName evidence="11">RING-CH-type domain-containing protein</fullName>
    </recommendedName>
</protein>
<feature type="compositionally biased region" description="Basic and acidic residues" evidence="8">
    <location>
        <begin position="913"/>
        <end position="925"/>
    </location>
</feature>
<gene>
    <name evidence="12" type="ORF">ABB37_05891</name>
</gene>
<keyword evidence="4" id="KW-0479">Metal-binding</keyword>
<dbReference type="GeneID" id="26906181"/>
<feature type="domain" description="RING-CH-type" evidence="11">
    <location>
        <begin position="1022"/>
        <end position="1088"/>
    </location>
</feature>
<organism evidence="12 13">
    <name type="scientific">Leptomonas pyrrhocoris</name>
    <name type="common">Firebug parasite</name>
    <dbReference type="NCBI Taxonomy" id="157538"/>
    <lineage>
        <taxon>Eukaryota</taxon>
        <taxon>Discoba</taxon>
        <taxon>Euglenozoa</taxon>
        <taxon>Kinetoplastea</taxon>
        <taxon>Metakinetoplastina</taxon>
        <taxon>Trypanosomatida</taxon>
        <taxon>Trypanosomatidae</taxon>
        <taxon>Leishmaniinae</taxon>
        <taxon>Leptomonas</taxon>
    </lineage>
</organism>
<dbReference type="VEuPathDB" id="TriTrypDB:LpyrH10_12_0690"/>
<evidence type="ECO:0000256" key="10">
    <source>
        <dbReference type="SAM" id="SignalP"/>
    </source>
</evidence>
<keyword evidence="10" id="KW-0732">Signal</keyword>
<feature type="region of interest" description="Disordered" evidence="8">
    <location>
        <begin position="1289"/>
        <end position="1329"/>
    </location>
</feature>
<comment type="subcellular location">
    <subcellularLocation>
        <location evidence="1">Endomembrane system</location>
        <topology evidence="1">Multi-pass membrane protein</topology>
    </subcellularLocation>
    <subcellularLocation>
        <location evidence="2">Endosome</location>
    </subcellularLocation>
    <subcellularLocation>
        <location evidence="3">Lysosome membrane</location>
    </subcellularLocation>
</comment>
<dbReference type="FunFam" id="3.30.40.10:FF:000912">
    <property type="entry name" value="RING-variant_domain_containing_protein_-_putative"/>
    <property type="match status" value="1"/>
</dbReference>
<keyword evidence="9" id="KW-1133">Transmembrane helix</keyword>
<feature type="region of interest" description="Disordered" evidence="8">
    <location>
        <begin position="300"/>
        <end position="322"/>
    </location>
</feature>
<feature type="transmembrane region" description="Helical" evidence="9">
    <location>
        <begin position="1240"/>
        <end position="1260"/>
    </location>
</feature>
<keyword evidence="6" id="KW-0862">Zinc</keyword>
<dbReference type="GO" id="GO:0005768">
    <property type="term" value="C:endosome"/>
    <property type="evidence" value="ECO:0007669"/>
    <property type="project" value="UniProtKB-SubCell"/>
</dbReference>
<evidence type="ECO:0000259" key="11">
    <source>
        <dbReference type="PROSITE" id="PS51292"/>
    </source>
</evidence>
<feature type="region of interest" description="Disordered" evidence="8">
    <location>
        <begin position="1347"/>
        <end position="1382"/>
    </location>
</feature>
<proteinExistence type="predicted"/>
<dbReference type="SMART" id="SM00744">
    <property type="entry name" value="RINGv"/>
    <property type="match status" value="1"/>
</dbReference>
<keyword evidence="5" id="KW-0863">Zinc-finger</keyword>